<evidence type="ECO:0000256" key="1">
    <source>
        <dbReference type="ARBA" id="ARBA00004418"/>
    </source>
</evidence>
<dbReference type="AlphaFoldDB" id="A0A1H7QE65"/>
<sequence length="521" mass="58938">MRRRGFLTGVSLLALTVATPLRAAIPRFLESTPFDRDTVRMLARDLAARDFVPRPEVPEAWRNLSYDDYRKIWFNTRNAIWADTDLPFEMDLFHPGLYFSRAVEVDVVRAGMGNRLAFDFDLFDRTDDAPDLPVDETMGYSGLRLRHRYEGEMNHREFAVFQGASYFRAIGALQYYGLSARGLALGTGDAEGEEFPDFIRFWVEEPSPGDPDIVLHALMDSPSVAGAYRIRITPGAACEMQVDCTLFPRVDLDHVGIAPLTSMFLYDQTNRPRFPDFRPAVHDSDGLLVWNGAGEMLWRPLANPTSLQVSSFVDEAPRGFGLMQRARRLSDFADLEAYYHERPSLWIEPADDWGPGIVRLVEIPSDQEIYDNIVAYWRPREPLAAGREYRFAYRMLWTDETGPTPPPRRGDVARVVETYMGLNFSRDAWLAAIDFADHAALAVAGGAEDDADPGQFDDMVVRISARVPTSDGVLQRNPETGGVRLAFTFDPGKADTVELRAQVFRNGEPATEVWLYRWTRA</sequence>
<dbReference type="PANTHER" id="PTHR30504">
    <property type="entry name" value="GLUCANS BIOSYNTHESIS PROTEIN"/>
    <property type="match status" value="1"/>
</dbReference>
<dbReference type="PANTHER" id="PTHR30504:SF2">
    <property type="entry name" value="GLUCANS BIOSYNTHESIS PROTEIN G"/>
    <property type="match status" value="1"/>
</dbReference>
<dbReference type="UniPathway" id="UPA00637"/>
<dbReference type="Proteomes" id="UP000199283">
    <property type="component" value="Unassembled WGS sequence"/>
</dbReference>
<dbReference type="Pfam" id="PF04349">
    <property type="entry name" value="MdoG"/>
    <property type="match status" value="1"/>
</dbReference>
<dbReference type="InterPro" id="IPR014756">
    <property type="entry name" value="Ig_E-set"/>
</dbReference>
<evidence type="ECO:0000256" key="3">
    <source>
        <dbReference type="ARBA" id="ARBA00009284"/>
    </source>
</evidence>
<evidence type="ECO:0000259" key="7">
    <source>
        <dbReference type="Pfam" id="PF04349"/>
    </source>
</evidence>
<comment type="subcellular location">
    <subcellularLocation>
        <location evidence="1">Periplasm</location>
    </subcellularLocation>
</comment>
<evidence type="ECO:0000313" key="8">
    <source>
        <dbReference type="EMBL" id="SEL45795.1"/>
    </source>
</evidence>
<feature type="signal peptide" evidence="6">
    <location>
        <begin position="1"/>
        <end position="23"/>
    </location>
</feature>
<evidence type="ECO:0000256" key="5">
    <source>
        <dbReference type="ARBA" id="ARBA00022764"/>
    </source>
</evidence>
<dbReference type="Gene3D" id="2.70.98.10">
    <property type="match status" value="1"/>
</dbReference>
<dbReference type="SUPFAM" id="SSF74650">
    <property type="entry name" value="Galactose mutarotase-like"/>
    <property type="match status" value="1"/>
</dbReference>
<keyword evidence="4 6" id="KW-0732">Signal</keyword>
<organism evidence="8 9">
    <name type="scientific">Jannaschia helgolandensis</name>
    <dbReference type="NCBI Taxonomy" id="188906"/>
    <lineage>
        <taxon>Bacteria</taxon>
        <taxon>Pseudomonadati</taxon>
        <taxon>Pseudomonadota</taxon>
        <taxon>Alphaproteobacteria</taxon>
        <taxon>Rhodobacterales</taxon>
        <taxon>Roseobacteraceae</taxon>
        <taxon>Jannaschia</taxon>
    </lineage>
</organism>
<dbReference type="InterPro" id="IPR013783">
    <property type="entry name" value="Ig-like_fold"/>
</dbReference>
<name>A0A1H7QE65_9RHOB</name>
<dbReference type="PIRSF" id="PIRSF006281">
    <property type="entry name" value="MdoG"/>
    <property type="match status" value="1"/>
</dbReference>
<gene>
    <name evidence="8" type="ORF">SAMN04488526_2737</name>
</gene>
<dbReference type="GO" id="GO:0051274">
    <property type="term" value="P:beta-glucan biosynthetic process"/>
    <property type="evidence" value="ECO:0007669"/>
    <property type="project" value="TreeGrafter"/>
</dbReference>
<dbReference type="SUPFAM" id="SSF81296">
    <property type="entry name" value="E set domains"/>
    <property type="match status" value="1"/>
</dbReference>
<dbReference type="InterPro" id="IPR011013">
    <property type="entry name" value="Gal_mutarotase_sf_dom"/>
</dbReference>
<keyword evidence="9" id="KW-1185">Reference proteome</keyword>
<evidence type="ECO:0000256" key="2">
    <source>
        <dbReference type="ARBA" id="ARBA00005001"/>
    </source>
</evidence>
<feature type="chain" id="PRO_5011593694" evidence="6">
    <location>
        <begin position="24"/>
        <end position="521"/>
    </location>
</feature>
<protein>
    <submittedName>
        <fullName evidence="8">Glucans biosynthesis protein</fullName>
    </submittedName>
</protein>
<proteinExistence type="inferred from homology"/>
<dbReference type="RefSeq" id="WP_092763649.1">
    <property type="nucleotide sequence ID" value="NZ_FNZQ01000005.1"/>
</dbReference>
<comment type="pathway">
    <text evidence="2">Glycan metabolism; osmoregulated periplasmic glucan (OPG) biosynthesis.</text>
</comment>
<dbReference type="GO" id="GO:0030288">
    <property type="term" value="C:outer membrane-bounded periplasmic space"/>
    <property type="evidence" value="ECO:0007669"/>
    <property type="project" value="TreeGrafter"/>
</dbReference>
<dbReference type="Gene3D" id="2.60.40.10">
    <property type="entry name" value="Immunoglobulins"/>
    <property type="match status" value="1"/>
</dbReference>
<comment type="similarity">
    <text evidence="3">Belongs to the OpgD/OpgG family.</text>
</comment>
<dbReference type="EMBL" id="FNZQ01000005">
    <property type="protein sequence ID" value="SEL45795.1"/>
    <property type="molecule type" value="Genomic_DNA"/>
</dbReference>
<keyword evidence="5" id="KW-0574">Periplasm</keyword>
<dbReference type="GO" id="GO:0030246">
    <property type="term" value="F:carbohydrate binding"/>
    <property type="evidence" value="ECO:0007669"/>
    <property type="project" value="InterPro"/>
</dbReference>
<dbReference type="InterPro" id="IPR007444">
    <property type="entry name" value="Glucan_biosyn_MdoG_C"/>
</dbReference>
<dbReference type="GO" id="GO:0003824">
    <property type="term" value="F:catalytic activity"/>
    <property type="evidence" value="ECO:0007669"/>
    <property type="project" value="InterPro"/>
</dbReference>
<evidence type="ECO:0000313" key="9">
    <source>
        <dbReference type="Proteomes" id="UP000199283"/>
    </source>
</evidence>
<evidence type="ECO:0000256" key="4">
    <source>
        <dbReference type="ARBA" id="ARBA00022729"/>
    </source>
</evidence>
<dbReference type="InterPro" id="IPR014438">
    <property type="entry name" value="Glucan_biosyn_MdoG/MdoD"/>
</dbReference>
<feature type="domain" description="Glucan biosynthesis periplasmic MdoG C-terminal" evidence="7">
    <location>
        <begin position="34"/>
        <end position="518"/>
    </location>
</feature>
<dbReference type="FunFam" id="2.70.98.10:FF:000001">
    <property type="entry name" value="Glucans biosynthesis protein G"/>
    <property type="match status" value="1"/>
</dbReference>
<dbReference type="InterPro" id="IPR014718">
    <property type="entry name" value="GH-type_carb-bd"/>
</dbReference>
<evidence type="ECO:0000256" key="6">
    <source>
        <dbReference type="SAM" id="SignalP"/>
    </source>
</evidence>
<reference evidence="8 9" key="1">
    <citation type="submission" date="2016-10" db="EMBL/GenBank/DDBJ databases">
        <authorList>
            <person name="de Groot N.N."/>
        </authorList>
    </citation>
    <scope>NUCLEOTIDE SEQUENCE [LARGE SCALE GENOMIC DNA]</scope>
    <source>
        <strain evidence="8 9">DSM 14858</strain>
    </source>
</reference>
<accession>A0A1H7QE65</accession>
<dbReference type="OrthoDB" id="9777817at2"/>
<dbReference type="STRING" id="188906.SAMN04488526_2737"/>